<protein>
    <recommendedName>
        <fullName evidence="5">LGFP repeat-containing protein</fullName>
    </recommendedName>
</protein>
<name>A0A7C9RSC7_9PSEU</name>
<dbReference type="AlphaFoldDB" id="A0A7C9RSC7"/>
<comment type="caution">
    <text evidence="3">The sequence shown here is derived from an EMBL/GenBank/DDBJ whole genome shotgun (WGS) entry which is preliminary data.</text>
</comment>
<dbReference type="InterPro" id="IPR013207">
    <property type="entry name" value="LGFP"/>
</dbReference>
<keyword evidence="4" id="KW-1185">Reference proteome</keyword>
<sequence>MSRRAVSLVAAIAAATAGLLPIVTSTAASAAPVVQQQAPVMRAQAGVWEDSPVYKKWVALGGAAFAGDKVHEEVVQEDGIRYAKFSKNVVITWKEGVGAFWFSGAVAARWQLWLDTNGVTKTVAIMDQVQTNRGSQLGVASAFDNGNSVYYSDAYGAFAISGTNRAKYWANGSITGRFGWPTSDEVMHTAGGTHQSFSEAVSFFKKAGDEQPYWISGALRDQYNSDHGPNGPAGWLWRDQAEAANNGWSVGITGGNIYWSAATGAQRLTGDIDLKYYQQGGPGGHAGYPTSGVTAVGAGTVATFKNAVEIYHSPATGAHWLSGALRDRLRNAGGVTGSLGFPTSDQFATNGPNGLYVLFGPNKVILWGPSTGAQIVGDQYLAKLRADGDVYYYGLPNTEIRQIGPYNFQEFQDASIFDGNGRSTITIGWDFRAGWWQLGGYSGQLGMATSDVQFGSEPNTFVQLFDGGYLLCDYNENQCYYDYWTSSSAQHQAASQPKVTLEQAKTEGTKLGAAKSAPRK</sequence>
<evidence type="ECO:0000256" key="2">
    <source>
        <dbReference type="SAM" id="SignalP"/>
    </source>
</evidence>
<organism evidence="3 4">
    <name type="scientific">Lentzea alba</name>
    <dbReference type="NCBI Taxonomy" id="2714351"/>
    <lineage>
        <taxon>Bacteria</taxon>
        <taxon>Bacillati</taxon>
        <taxon>Actinomycetota</taxon>
        <taxon>Actinomycetes</taxon>
        <taxon>Pseudonocardiales</taxon>
        <taxon>Pseudonocardiaceae</taxon>
        <taxon>Lentzea</taxon>
    </lineage>
</organism>
<dbReference type="RefSeq" id="WP_166048416.1">
    <property type="nucleotide sequence ID" value="NZ_JAAMPJ010000006.1"/>
</dbReference>
<dbReference type="Pfam" id="PF08310">
    <property type="entry name" value="LGFP"/>
    <property type="match status" value="3"/>
</dbReference>
<evidence type="ECO:0008006" key="5">
    <source>
        <dbReference type="Google" id="ProtNLM"/>
    </source>
</evidence>
<feature type="region of interest" description="Disordered" evidence="1">
    <location>
        <begin position="495"/>
        <end position="520"/>
    </location>
</feature>
<evidence type="ECO:0000256" key="1">
    <source>
        <dbReference type="SAM" id="MobiDB-lite"/>
    </source>
</evidence>
<proteinExistence type="predicted"/>
<keyword evidence="2" id="KW-0732">Signal</keyword>
<accession>A0A7C9RSC7</accession>
<reference evidence="3 4" key="1">
    <citation type="submission" date="2020-03" db="EMBL/GenBank/DDBJ databases">
        <title>Isolation and identification of active actinomycetes.</title>
        <authorList>
            <person name="Sun X."/>
        </authorList>
    </citation>
    <scope>NUCLEOTIDE SEQUENCE [LARGE SCALE GENOMIC DNA]</scope>
    <source>
        <strain evidence="3 4">NEAU-D13</strain>
    </source>
</reference>
<dbReference type="EMBL" id="JAAMPJ010000006">
    <property type="protein sequence ID" value="NGY61669.1"/>
    <property type="molecule type" value="Genomic_DNA"/>
</dbReference>
<evidence type="ECO:0000313" key="3">
    <source>
        <dbReference type="EMBL" id="NGY61669.1"/>
    </source>
</evidence>
<feature type="chain" id="PRO_5028804250" description="LGFP repeat-containing protein" evidence="2">
    <location>
        <begin position="31"/>
        <end position="520"/>
    </location>
</feature>
<evidence type="ECO:0000313" key="4">
    <source>
        <dbReference type="Proteomes" id="UP000481360"/>
    </source>
</evidence>
<dbReference type="Proteomes" id="UP000481360">
    <property type="component" value="Unassembled WGS sequence"/>
</dbReference>
<gene>
    <name evidence="3" type="ORF">G7043_22325</name>
</gene>
<feature type="signal peptide" evidence="2">
    <location>
        <begin position="1"/>
        <end position="30"/>
    </location>
</feature>